<keyword evidence="2" id="KW-0812">Transmembrane</keyword>
<name>A0A6S7I987_PARCT</name>
<keyword evidence="2" id="KW-1133">Transmembrane helix</keyword>
<organism evidence="3 4">
    <name type="scientific">Paramuricea clavata</name>
    <name type="common">Red gorgonian</name>
    <name type="synonym">Violescent sea-whip</name>
    <dbReference type="NCBI Taxonomy" id="317549"/>
    <lineage>
        <taxon>Eukaryota</taxon>
        <taxon>Metazoa</taxon>
        <taxon>Cnidaria</taxon>
        <taxon>Anthozoa</taxon>
        <taxon>Octocorallia</taxon>
        <taxon>Malacalcyonacea</taxon>
        <taxon>Plexauridae</taxon>
        <taxon>Paramuricea</taxon>
    </lineage>
</organism>
<comment type="caution">
    <text evidence="3">The sequence shown here is derived from an EMBL/GenBank/DDBJ whole genome shotgun (WGS) entry which is preliminary data.</text>
</comment>
<dbReference type="AlphaFoldDB" id="A0A6S7I987"/>
<feature type="region of interest" description="Disordered" evidence="1">
    <location>
        <begin position="81"/>
        <end position="126"/>
    </location>
</feature>
<proteinExistence type="predicted"/>
<evidence type="ECO:0000256" key="2">
    <source>
        <dbReference type="SAM" id="Phobius"/>
    </source>
</evidence>
<sequence length="126" mass="14042">MEQADYVKLLKGGGTPYKGTKLFTLKGKASTVEERAAGKICPPPQLNPNYAPNTKIPRVGIALGMALPMLLNTGTSVVGSIFGKKPARKPTQSMNNQGGHRPEPSWMQDRPPPRRRRRPRYYDDYY</sequence>
<keyword evidence="4" id="KW-1185">Reference proteome</keyword>
<dbReference type="Proteomes" id="UP001152795">
    <property type="component" value="Unassembled WGS sequence"/>
</dbReference>
<accession>A0A6S7I987</accession>
<protein>
    <submittedName>
        <fullName evidence="3">Uncharacterized protein</fullName>
    </submittedName>
</protein>
<gene>
    <name evidence="3" type="ORF">PACLA_8A046598</name>
</gene>
<evidence type="ECO:0000313" key="3">
    <source>
        <dbReference type="EMBL" id="CAB4003041.1"/>
    </source>
</evidence>
<keyword evidence="2" id="KW-0472">Membrane</keyword>
<evidence type="ECO:0000313" key="4">
    <source>
        <dbReference type="Proteomes" id="UP001152795"/>
    </source>
</evidence>
<dbReference type="EMBL" id="CACRXK020004522">
    <property type="protein sequence ID" value="CAB4003041.1"/>
    <property type="molecule type" value="Genomic_DNA"/>
</dbReference>
<feature type="transmembrane region" description="Helical" evidence="2">
    <location>
        <begin position="59"/>
        <end position="82"/>
    </location>
</feature>
<evidence type="ECO:0000256" key="1">
    <source>
        <dbReference type="SAM" id="MobiDB-lite"/>
    </source>
</evidence>
<reference evidence="3" key="1">
    <citation type="submission" date="2020-04" db="EMBL/GenBank/DDBJ databases">
        <authorList>
            <person name="Alioto T."/>
            <person name="Alioto T."/>
            <person name="Gomez Garrido J."/>
        </authorList>
    </citation>
    <scope>NUCLEOTIDE SEQUENCE</scope>
    <source>
        <strain evidence="3">A484AB</strain>
    </source>
</reference>